<dbReference type="PANTHER" id="PTHR30258">
    <property type="entry name" value="TYPE II SECRETION SYSTEM PROTEIN GSPE-RELATED"/>
    <property type="match status" value="1"/>
</dbReference>
<dbReference type="Gene3D" id="3.40.50.300">
    <property type="entry name" value="P-loop containing nucleotide triphosphate hydrolases"/>
    <property type="match status" value="1"/>
</dbReference>
<dbReference type="SUPFAM" id="SSF52540">
    <property type="entry name" value="P-loop containing nucleoside triphosphate hydrolases"/>
    <property type="match status" value="1"/>
</dbReference>
<evidence type="ECO:0000256" key="3">
    <source>
        <dbReference type="ARBA" id="ARBA00022840"/>
    </source>
</evidence>
<keyword evidence="6" id="KW-1185">Reference proteome</keyword>
<keyword evidence="2" id="KW-0547">Nucleotide-binding</keyword>
<dbReference type="Gene3D" id="3.30.450.90">
    <property type="match status" value="1"/>
</dbReference>
<name>A0A517ZEB7_9PLAN</name>
<accession>A0A517ZEB7</accession>
<reference evidence="5 6" key="1">
    <citation type="submission" date="2019-02" db="EMBL/GenBank/DDBJ databases">
        <title>Deep-cultivation of Planctomycetes and their phenomic and genomic characterization uncovers novel biology.</title>
        <authorList>
            <person name="Wiegand S."/>
            <person name="Jogler M."/>
            <person name="Boedeker C."/>
            <person name="Pinto D."/>
            <person name="Vollmers J."/>
            <person name="Rivas-Marin E."/>
            <person name="Kohn T."/>
            <person name="Peeters S.H."/>
            <person name="Heuer A."/>
            <person name="Rast P."/>
            <person name="Oberbeckmann S."/>
            <person name="Bunk B."/>
            <person name="Jeske O."/>
            <person name="Meyerdierks A."/>
            <person name="Storesund J.E."/>
            <person name="Kallscheuer N."/>
            <person name="Luecker S."/>
            <person name="Lage O.M."/>
            <person name="Pohl T."/>
            <person name="Merkel B.J."/>
            <person name="Hornburger P."/>
            <person name="Mueller R.-W."/>
            <person name="Bruemmer F."/>
            <person name="Labrenz M."/>
            <person name="Spormann A.M."/>
            <person name="Op den Camp H."/>
            <person name="Overmann J."/>
            <person name="Amann R."/>
            <person name="Jetten M.S.M."/>
            <person name="Mascher T."/>
            <person name="Medema M.H."/>
            <person name="Devos D.P."/>
            <person name="Kaster A.-K."/>
            <person name="Ovreas L."/>
            <person name="Rohde M."/>
            <person name="Galperin M.Y."/>
            <person name="Jogler C."/>
        </authorList>
    </citation>
    <scope>NUCLEOTIDE SEQUENCE [LARGE SCALE GENOMIC DNA]</scope>
    <source>
        <strain evidence="5 6">Mal4</strain>
    </source>
</reference>
<evidence type="ECO:0000259" key="4">
    <source>
        <dbReference type="Pfam" id="PF00437"/>
    </source>
</evidence>
<evidence type="ECO:0000313" key="5">
    <source>
        <dbReference type="EMBL" id="QDU40827.1"/>
    </source>
</evidence>
<organism evidence="5 6">
    <name type="scientific">Maioricimonas rarisocia</name>
    <dbReference type="NCBI Taxonomy" id="2528026"/>
    <lineage>
        <taxon>Bacteria</taxon>
        <taxon>Pseudomonadati</taxon>
        <taxon>Planctomycetota</taxon>
        <taxon>Planctomycetia</taxon>
        <taxon>Planctomycetales</taxon>
        <taxon>Planctomycetaceae</taxon>
        <taxon>Maioricimonas</taxon>
    </lineage>
</organism>
<feature type="domain" description="Bacterial type II secretion system protein E" evidence="4">
    <location>
        <begin position="51"/>
        <end position="432"/>
    </location>
</feature>
<dbReference type="PANTHER" id="PTHR30258:SF2">
    <property type="entry name" value="COMG OPERON PROTEIN 1"/>
    <property type="match status" value="1"/>
</dbReference>
<sequence>MIFGFGRNREEEEDEQDEELELVLFQGALNGKDANLAANKRLVELALLRSKEMVSDALNRRAEMIRLDPKGKAAVVTIFIDGVPYAGERMPVQAGTAVTQMIKLLAGLDIKVRNKPQSGGIRAEFDEKPFELRVDAIPLKTGGERLMIRAQNTDLKLETPDDVGIPMELREKIREVSANRRGVILAAGAPMSGVSTTAMAMMRCIDAYLYSIYNLADLGGRDLVHITNFEKKPDDTLEQTIGRAIRSEADVLFVDPLTDEEIAKTIFDLSAKVCFATEMKAPDGARAILQLNKWLGDPKLTADRLLMIVSSKLIRKLCKDCKQAFRPNPKLVQKVGLPPETKVLYRTPQPIEVDGKIEEPEPCRFCGGIGYFGRTAMFEVIEMTEGVKKVVAAGGDAAAIKQQARKEKMSSLRSEGLRLVAEGVTSLEELQRAFKTG</sequence>
<gene>
    <name evidence="5" type="primary">epsE_5</name>
    <name evidence="5" type="ORF">Mal4_51890</name>
</gene>
<dbReference type="KEGG" id="mri:Mal4_51890"/>
<evidence type="ECO:0000256" key="1">
    <source>
        <dbReference type="ARBA" id="ARBA00006611"/>
    </source>
</evidence>
<dbReference type="OrthoDB" id="244550at2"/>
<protein>
    <submittedName>
        <fullName evidence="5">Type II secretion system protein E</fullName>
    </submittedName>
</protein>
<dbReference type="InterPro" id="IPR027417">
    <property type="entry name" value="P-loop_NTPase"/>
</dbReference>
<dbReference type="Proteomes" id="UP000320496">
    <property type="component" value="Chromosome"/>
</dbReference>
<dbReference type="InterPro" id="IPR001482">
    <property type="entry name" value="T2SS/T4SS_dom"/>
</dbReference>
<dbReference type="GO" id="GO:0016887">
    <property type="term" value="F:ATP hydrolysis activity"/>
    <property type="evidence" value="ECO:0007669"/>
    <property type="project" value="TreeGrafter"/>
</dbReference>
<dbReference type="GO" id="GO:0005524">
    <property type="term" value="F:ATP binding"/>
    <property type="evidence" value="ECO:0007669"/>
    <property type="project" value="UniProtKB-KW"/>
</dbReference>
<keyword evidence="3" id="KW-0067">ATP-binding</keyword>
<dbReference type="GO" id="GO:0005886">
    <property type="term" value="C:plasma membrane"/>
    <property type="evidence" value="ECO:0007669"/>
    <property type="project" value="TreeGrafter"/>
</dbReference>
<evidence type="ECO:0000313" key="6">
    <source>
        <dbReference type="Proteomes" id="UP000320496"/>
    </source>
</evidence>
<dbReference type="RefSeq" id="WP_145372078.1">
    <property type="nucleotide sequence ID" value="NZ_CP036275.1"/>
</dbReference>
<comment type="similarity">
    <text evidence="1">Belongs to the GSP E family.</text>
</comment>
<dbReference type="AlphaFoldDB" id="A0A517ZEB7"/>
<dbReference type="Pfam" id="PF00437">
    <property type="entry name" value="T2SSE"/>
    <property type="match status" value="1"/>
</dbReference>
<dbReference type="EMBL" id="CP036275">
    <property type="protein sequence ID" value="QDU40827.1"/>
    <property type="molecule type" value="Genomic_DNA"/>
</dbReference>
<proteinExistence type="inferred from homology"/>
<evidence type="ECO:0000256" key="2">
    <source>
        <dbReference type="ARBA" id="ARBA00022741"/>
    </source>
</evidence>